<evidence type="ECO:0000313" key="2">
    <source>
        <dbReference type="Proteomes" id="UP000069205"/>
    </source>
</evidence>
<dbReference type="AlphaFoldDB" id="A0A0K2GBS2"/>
<keyword evidence="2" id="KW-1185">Reference proteome</keyword>
<dbReference type="EMBL" id="CP011801">
    <property type="protein sequence ID" value="ALA58047.1"/>
    <property type="molecule type" value="Genomic_DNA"/>
</dbReference>
<evidence type="ECO:0000313" key="1">
    <source>
        <dbReference type="EMBL" id="ALA58047.1"/>
    </source>
</evidence>
<sequence length="101" mass="11730">MSKRMPMMANRLDMLMCTARAGVIMLSGIFALQRGREDGVRDGVVHMARISVVVLYFRVNMDEWYEKHPYGHPCEERHARPRRVSRLRLHCGFQPSTLLVS</sequence>
<gene>
    <name evidence="1" type="ORF">NITMOv2_1623</name>
</gene>
<reference evidence="1 2" key="1">
    <citation type="journal article" date="2015" name="Proc. Natl. Acad. Sci. U.S.A.">
        <title>Expanded metabolic versatility of ubiquitous nitrite-oxidizing bacteria from the genus Nitrospira.</title>
        <authorList>
            <person name="Koch H."/>
            <person name="Lucker S."/>
            <person name="Albertsen M."/>
            <person name="Kitzinger K."/>
            <person name="Herbold C."/>
            <person name="Spieck E."/>
            <person name="Nielsen P.H."/>
            <person name="Wagner M."/>
            <person name="Daims H."/>
        </authorList>
    </citation>
    <scope>NUCLEOTIDE SEQUENCE [LARGE SCALE GENOMIC DNA]</scope>
    <source>
        <strain evidence="1 2">NSP M-1</strain>
    </source>
</reference>
<protein>
    <submittedName>
        <fullName evidence="1">Uncharacterized protein</fullName>
    </submittedName>
</protein>
<proteinExistence type="predicted"/>
<dbReference type="Proteomes" id="UP000069205">
    <property type="component" value="Chromosome"/>
</dbReference>
<dbReference type="KEGG" id="nmv:NITMOv2_1623"/>
<name>A0A0K2GBS2_NITMO</name>
<organism evidence="1 2">
    <name type="scientific">Nitrospira moscoviensis</name>
    <dbReference type="NCBI Taxonomy" id="42253"/>
    <lineage>
        <taxon>Bacteria</taxon>
        <taxon>Pseudomonadati</taxon>
        <taxon>Nitrospirota</taxon>
        <taxon>Nitrospiria</taxon>
        <taxon>Nitrospirales</taxon>
        <taxon>Nitrospiraceae</taxon>
        <taxon>Nitrospira</taxon>
    </lineage>
</organism>
<accession>A0A0K2GBS2</accession>